<keyword evidence="2" id="KW-0732">Signal</keyword>
<proteinExistence type="predicted"/>
<dbReference type="FunFam" id="2.30.180.10:FF:000032">
    <property type="entry name" value="Fasciclin domain-containing protein, putative"/>
    <property type="match status" value="1"/>
</dbReference>
<dbReference type="Proteomes" id="UP001155241">
    <property type="component" value="Unassembled WGS sequence"/>
</dbReference>
<evidence type="ECO:0000256" key="1">
    <source>
        <dbReference type="SAM" id="MobiDB-lite"/>
    </source>
</evidence>
<dbReference type="PANTHER" id="PTHR10900:SF77">
    <property type="entry name" value="FI19380P1"/>
    <property type="match status" value="1"/>
</dbReference>
<dbReference type="GO" id="GO:0005615">
    <property type="term" value="C:extracellular space"/>
    <property type="evidence" value="ECO:0007669"/>
    <property type="project" value="TreeGrafter"/>
</dbReference>
<organism evidence="4 5">
    <name type="scientific">Aeoliella straminimaris</name>
    <dbReference type="NCBI Taxonomy" id="2954799"/>
    <lineage>
        <taxon>Bacteria</taxon>
        <taxon>Pseudomonadati</taxon>
        <taxon>Planctomycetota</taxon>
        <taxon>Planctomycetia</taxon>
        <taxon>Pirellulales</taxon>
        <taxon>Lacipirellulaceae</taxon>
        <taxon>Aeoliella</taxon>
    </lineage>
</organism>
<evidence type="ECO:0000256" key="2">
    <source>
        <dbReference type="SAM" id="SignalP"/>
    </source>
</evidence>
<sequence length="337" mass="34743">MLRIKRQNFALAALTGLLMVPTAVLSAADIVETAVSAGQFDTLVKAVKAADLVETLQGEGPFTVFAPTDEAFAAIPKEKLAALLKPQAKKQLAGVLLYHVVPGEVTSDKVTKLSGATTANGQRVDIAVKDGKVSVDGATVVKTDIKCDNGVIHVIDAVILPESRSIPEVAADAKAFSTLIAAAKAAGLVETLSGDKPLTVFAPTDDAFAALPEGTVESLLKPENKDKLKAVLTYHVVPGRVYSTDALKAGEATTVQGGKVNIAVDGDAAMVNDAKLLKTDIDASNGVIHVIDKVLLPKSNSQQSSTQGASDVQHVSTTAQPCPVAAARAKALANAGR</sequence>
<reference evidence="4" key="1">
    <citation type="submission" date="2022-06" db="EMBL/GenBank/DDBJ databases">
        <title>Aeoliella straminimaris, a novel planctomycete from sediments.</title>
        <authorList>
            <person name="Vitorino I.R."/>
            <person name="Lage O.M."/>
        </authorList>
    </citation>
    <scope>NUCLEOTIDE SEQUENCE</scope>
    <source>
        <strain evidence="4">ICT_H6.2</strain>
    </source>
</reference>
<dbReference type="Gene3D" id="2.30.180.10">
    <property type="entry name" value="FAS1 domain"/>
    <property type="match status" value="2"/>
</dbReference>
<name>A0A9X2FGA2_9BACT</name>
<evidence type="ECO:0000259" key="3">
    <source>
        <dbReference type="PROSITE" id="PS50213"/>
    </source>
</evidence>
<feature type="signal peptide" evidence="2">
    <location>
        <begin position="1"/>
        <end position="27"/>
    </location>
</feature>
<feature type="domain" description="FAS1" evidence="3">
    <location>
        <begin position="163"/>
        <end position="295"/>
    </location>
</feature>
<dbReference type="EMBL" id="JAMXLR010000092">
    <property type="protein sequence ID" value="MCO6047783.1"/>
    <property type="molecule type" value="Genomic_DNA"/>
</dbReference>
<dbReference type="InterPro" id="IPR050904">
    <property type="entry name" value="Adhesion/Biosynth-related"/>
</dbReference>
<dbReference type="InterPro" id="IPR000782">
    <property type="entry name" value="FAS1_domain"/>
</dbReference>
<dbReference type="PROSITE" id="PS50213">
    <property type="entry name" value="FAS1"/>
    <property type="match status" value="2"/>
</dbReference>
<feature type="chain" id="PRO_5040951873" evidence="2">
    <location>
        <begin position="28"/>
        <end position="337"/>
    </location>
</feature>
<dbReference type="RefSeq" id="WP_252855891.1">
    <property type="nucleotide sequence ID" value="NZ_JAMXLR010000092.1"/>
</dbReference>
<dbReference type="Pfam" id="PF02469">
    <property type="entry name" value="Fasciclin"/>
    <property type="match status" value="2"/>
</dbReference>
<feature type="region of interest" description="Disordered" evidence="1">
    <location>
        <begin position="299"/>
        <end position="318"/>
    </location>
</feature>
<dbReference type="SMART" id="SM00554">
    <property type="entry name" value="FAS1"/>
    <property type="match status" value="2"/>
</dbReference>
<feature type="domain" description="FAS1" evidence="3">
    <location>
        <begin position="27"/>
        <end position="159"/>
    </location>
</feature>
<dbReference type="SUPFAM" id="SSF82153">
    <property type="entry name" value="FAS1 domain"/>
    <property type="match status" value="2"/>
</dbReference>
<dbReference type="FunFam" id="2.30.180.10:FF:000019">
    <property type="entry name" value="Cell surface lipoprotein"/>
    <property type="match status" value="1"/>
</dbReference>
<evidence type="ECO:0000313" key="5">
    <source>
        <dbReference type="Proteomes" id="UP001155241"/>
    </source>
</evidence>
<keyword evidence="5" id="KW-1185">Reference proteome</keyword>
<dbReference type="AlphaFoldDB" id="A0A9X2FGA2"/>
<evidence type="ECO:0000313" key="4">
    <source>
        <dbReference type="EMBL" id="MCO6047783.1"/>
    </source>
</evidence>
<dbReference type="PANTHER" id="PTHR10900">
    <property type="entry name" value="PERIOSTIN-RELATED"/>
    <property type="match status" value="1"/>
</dbReference>
<protein>
    <submittedName>
        <fullName evidence="4">Fasciclin domain-containing protein</fullName>
    </submittedName>
</protein>
<dbReference type="InterPro" id="IPR036378">
    <property type="entry name" value="FAS1_dom_sf"/>
</dbReference>
<gene>
    <name evidence="4" type="ORF">NG895_28090</name>
</gene>
<comment type="caution">
    <text evidence="4">The sequence shown here is derived from an EMBL/GenBank/DDBJ whole genome shotgun (WGS) entry which is preliminary data.</text>
</comment>
<accession>A0A9X2FGA2</accession>